<evidence type="ECO:0000256" key="2">
    <source>
        <dbReference type="ARBA" id="ARBA00024867"/>
    </source>
</evidence>
<evidence type="ECO:0000256" key="3">
    <source>
        <dbReference type="PROSITE-ProRule" id="PRU00169"/>
    </source>
</evidence>
<comment type="function">
    <text evidence="2">May play the central regulatory role in sporulation. It may be an element of the effector pathway responsible for the activation of sporulation genes in response to nutritional stress. Spo0A may act in concert with spo0H (a sigma factor) to control the expression of some genes that are critical to the sporulation process.</text>
</comment>
<dbReference type="AlphaFoldDB" id="A0A926DPS3"/>
<evidence type="ECO:0000259" key="4">
    <source>
        <dbReference type="PROSITE" id="PS50110"/>
    </source>
</evidence>
<dbReference type="Proteomes" id="UP000611762">
    <property type="component" value="Unassembled WGS sequence"/>
</dbReference>
<gene>
    <name evidence="5" type="ORF">H8698_11480</name>
</gene>
<dbReference type="Gene3D" id="3.40.50.2300">
    <property type="match status" value="1"/>
</dbReference>
<accession>A0A926DPS3</accession>
<name>A0A926DPS3_9FIRM</name>
<dbReference type="SUPFAM" id="SSF52172">
    <property type="entry name" value="CheY-like"/>
    <property type="match status" value="1"/>
</dbReference>
<comment type="caution">
    <text evidence="3">Lacks conserved residue(s) required for the propagation of feature annotation.</text>
</comment>
<dbReference type="InterPro" id="IPR011006">
    <property type="entry name" value="CheY-like_superfamily"/>
</dbReference>
<evidence type="ECO:0000256" key="1">
    <source>
        <dbReference type="ARBA" id="ARBA00018672"/>
    </source>
</evidence>
<feature type="domain" description="Response regulatory" evidence="4">
    <location>
        <begin position="3"/>
        <end position="120"/>
    </location>
</feature>
<protein>
    <recommendedName>
        <fullName evidence="1">Stage 0 sporulation protein A homolog</fullName>
    </recommendedName>
</protein>
<dbReference type="RefSeq" id="WP_249313623.1">
    <property type="nucleotide sequence ID" value="NZ_JACRSU010000004.1"/>
</dbReference>
<proteinExistence type="predicted"/>
<comment type="caution">
    <text evidence="5">The sequence shown here is derived from an EMBL/GenBank/DDBJ whole genome shotgun (WGS) entry which is preliminary data.</text>
</comment>
<evidence type="ECO:0000313" key="5">
    <source>
        <dbReference type="EMBL" id="MBC8541599.1"/>
    </source>
</evidence>
<dbReference type="PROSITE" id="PS50110">
    <property type="entry name" value="RESPONSE_REGULATORY"/>
    <property type="match status" value="1"/>
</dbReference>
<reference evidence="5" key="1">
    <citation type="submission" date="2020-08" db="EMBL/GenBank/DDBJ databases">
        <title>Genome public.</title>
        <authorList>
            <person name="Liu C."/>
            <person name="Sun Q."/>
        </authorList>
    </citation>
    <scope>NUCLEOTIDE SEQUENCE</scope>
    <source>
        <strain evidence="5">H8</strain>
    </source>
</reference>
<evidence type="ECO:0000313" key="6">
    <source>
        <dbReference type="Proteomes" id="UP000611762"/>
    </source>
</evidence>
<organism evidence="5 6">
    <name type="scientific">Congzhengia minquanensis</name>
    <dbReference type="NCBI Taxonomy" id="2763657"/>
    <lineage>
        <taxon>Bacteria</taxon>
        <taxon>Bacillati</taxon>
        <taxon>Bacillota</taxon>
        <taxon>Clostridia</taxon>
        <taxon>Eubacteriales</taxon>
        <taxon>Oscillospiraceae</taxon>
        <taxon>Congzhengia</taxon>
    </lineage>
</organism>
<dbReference type="InterPro" id="IPR001789">
    <property type="entry name" value="Sig_transdc_resp-reg_receiver"/>
</dbReference>
<keyword evidence="6" id="KW-1185">Reference proteome</keyword>
<sequence length="121" mass="13832">MKKLLIINEDITLFDNVKLFLNRANACSFAVKYACTPLEGLAAYHLFLPDFVFIGFSLPIAEKMSVLRQMHRHSKQTKFVVLSRHVWMDFVQGIAEGCADAFLELPVLESDFFACLNKLIF</sequence>
<dbReference type="GO" id="GO:0000160">
    <property type="term" value="P:phosphorelay signal transduction system"/>
    <property type="evidence" value="ECO:0007669"/>
    <property type="project" value="InterPro"/>
</dbReference>
<dbReference type="EMBL" id="JACRSU010000004">
    <property type="protein sequence ID" value="MBC8541599.1"/>
    <property type="molecule type" value="Genomic_DNA"/>
</dbReference>